<dbReference type="EMBL" id="JAUSYA010000001">
    <property type="protein sequence ID" value="MDQ0686267.1"/>
    <property type="molecule type" value="Genomic_DNA"/>
</dbReference>
<sequence>MNPPSSNPDQQFANELREAIGQSDPVENALTTNDRVIARVTDGIYRQPGSAVRELIANAYDADATWVSVKTDAPRFSRMTVEDNGTGMTPEAVIHLLHNIGGSAKRTKQGQELGITSPGDSNISPRGRKLIGKLGIGIFSVSQLTHSFQIITKTAGDPHRTIVLVNLRQFADGPTGTEGSTFRAGSYQAWREPTNDVGAHGTTIVLTSIRPQTRDSLRSEQLWGAITHSLSDESEAKARSSIPTYHIGHLDAQGLHIKDPKNQERSLPWNERDSAHAAFPKMVKSVWESAQGRTTVKLSEMFDTYLQMLWNLALALPLPYVEKSVLDESVSDEWAYFYKLANDSRGSAQELVSNDPHITVRELAELPPPENSHSDFKVTIDGVQLSRPIKFRDLPTTQHVLKKPMVFVGSHRQEFKGLDRDVSAGPLEFEGYLVWTPRVAPTEHQGVLVRIHGASGTLFDSTFFNYQVAELTRLRQITCEIFVKQGLEAALNIDRESFNTAHPHTVILTRWLHNALRQLATTQKRKAQQLRQEARGSATRDAKDRINRIVSSANSLRTDGEGVVPEIQFKRPTQHTQHAVANSGSVIQTFDLDRIFSEIPDKPLTEVSPYSLRKLEAITKVLSVYGVLEQLTPKEQDNLLGSILGIMEAENLG</sequence>
<organism evidence="2 3">
    <name type="scientific">Streptomyces achromogenes</name>
    <dbReference type="NCBI Taxonomy" id="67255"/>
    <lineage>
        <taxon>Bacteria</taxon>
        <taxon>Bacillati</taxon>
        <taxon>Actinomycetota</taxon>
        <taxon>Actinomycetes</taxon>
        <taxon>Kitasatosporales</taxon>
        <taxon>Streptomycetaceae</taxon>
        <taxon>Streptomyces</taxon>
    </lineage>
</organism>
<evidence type="ECO:0008006" key="4">
    <source>
        <dbReference type="Google" id="ProtNLM"/>
    </source>
</evidence>
<name>A0ABU0Q6H0_STRAH</name>
<reference evidence="2 3" key="1">
    <citation type="submission" date="2023-07" db="EMBL/GenBank/DDBJ databases">
        <title>Comparative genomics of wheat-associated soil bacteria to identify genetic determinants of phenazine resistance.</title>
        <authorList>
            <person name="Mouncey N."/>
        </authorList>
    </citation>
    <scope>NUCLEOTIDE SEQUENCE [LARGE SCALE GENOMIC DNA]</scope>
    <source>
        <strain evidence="2 3">W4I19-2</strain>
    </source>
</reference>
<dbReference type="Proteomes" id="UP001243364">
    <property type="component" value="Unassembled WGS sequence"/>
</dbReference>
<comment type="caution">
    <text evidence="2">The sequence shown here is derived from an EMBL/GenBank/DDBJ whole genome shotgun (WGS) entry which is preliminary data.</text>
</comment>
<dbReference type="RefSeq" id="WP_307045917.1">
    <property type="nucleotide sequence ID" value="NZ_JAUSYA010000001.1"/>
</dbReference>
<proteinExistence type="predicted"/>
<gene>
    <name evidence="2" type="ORF">QFZ56_005230</name>
</gene>
<dbReference type="InterPro" id="IPR036890">
    <property type="entry name" value="HATPase_C_sf"/>
</dbReference>
<feature type="region of interest" description="Disordered" evidence="1">
    <location>
        <begin position="105"/>
        <end position="124"/>
    </location>
</feature>
<evidence type="ECO:0000256" key="1">
    <source>
        <dbReference type="SAM" id="MobiDB-lite"/>
    </source>
</evidence>
<evidence type="ECO:0000313" key="3">
    <source>
        <dbReference type="Proteomes" id="UP001243364"/>
    </source>
</evidence>
<evidence type="ECO:0000313" key="2">
    <source>
        <dbReference type="EMBL" id="MDQ0686267.1"/>
    </source>
</evidence>
<accession>A0ABU0Q6H0</accession>
<keyword evidence="3" id="KW-1185">Reference proteome</keyword>
<protein>
    <recommendedName>
        <fullName evidence="4">ATP-binding protein</fullName>
    </recommendedName>
</protein>
<dbReference type="Pfam" id="PF13589">
    <property type="entry name" value="HATPase_c_3"/>
    <property type="match status" value="1"/>
</dbReference>
<dbReference type="Gene3D" id="3.30.565.10">
    <property type="entry name" value="Histidine kinase-like ATPase, C-terminal domain"/>
    <property type="match status" value="1"/>
</dbReference>
<dbReference type="SUPFAM" id="SSF55874">
    <property type="entry name" value="ATPase domain of HSP90 chaperone/DNA topoisomerase II/histidine kinase"/>
    <property type="match status" value="1"/>
</dbReference>